<feature type="transmembrane region" description="Helical" evidence="1">
    <location>
        <begin position="136"/>
        <end position="154"/>
    </location>
</feature>
<keyword evidence="1" id="KW-1133">Transmembrane helix</keyword>
<keyword evidence="1" id="KW-0812">Transmembrane</keyword>
<feature type="transmembrane region" description="Helical" evidence="1">
    <location>
        <begin position="72"/>
        <end position="94"/>
    </location>
</feature>
<dbReference type="SUPFAM" id="SSF103473">
    <property type="entry name" value="MFS general substrate transporter"/>
    <property type="match status" value="1"/>
</dbReference>
<feature type="transmembrane region" description="Helical" evidence="1">
    <location>
        <begin position="393"/>
        <end position="413"/>
    </location>
</feature>
<evidence type="ECO:0000313" key="3">
    <source>
        <dbReference type="Proteomes" id="UP000799324"/>
    </source>
</evidence>
<dbReference type="Gene3D" id="1.20.1250.20">
    <property type="entry name" value="MFS general substrate transporter like domains"/>
    <property type="match status" value="1"/>
</dbReference>
<keyword evidence="3" id="KW-1185">Reference proteome</keyword>
<feature type="transmembrane region" description="Helical" evidence="1">
    <location>
        <begin position="209"/>
        <end position="228"/>
    </location>
</feature>
<accession>A0A6A6T4H2</accession>
<gene>
    <name evidence="2" type="ORF">K491DRAFT_758574</name>
</gene>
<organism evidence="2 3">
    <name type="scientific">Lophiostoma macrostomum CBS 122681</name>
    <dbReference type="NCBI Taxonomy" id="1314788"/>
    <lineage>
        <taxon>Eukaryota</taxon>
        <taxon>Fungi</taxon>
        <taxon>Dikarya</taxon>
        <taxon>Ascomycota</taxon>
        <taxon>Pezizomycotina</taxon>
        <taxon>Dothideomycetes</taxon>
        <taxon>Pleosporomycetidae</taxon>
        <taxon>Pleosporales</taxon>
        <taxon>Lophiostomataceae</taxon>
        <taxon>Lophiostoma</taxon>
    </lineage>
</organism>
<name>A0A6A6T4H2_9PLEO</name>
<feature type="transmembrane region" description="Helical" evidence="1">
    <location>
        <begin position="298"/>
        <end position="319"/>
    </location>
</feature>
<dbReference type="AlphaFoldDB" id="A0A6A6T4H2"/>
<dbReference type="Proteomes" id="UP000799324">
    <property type="component" value="Unassembled WGS sequence"/>
</dbReference>
<proteinExistence type="predicted"/>
<feature type="transmembrane region" description="Helical" evidence="1">
    <location>
        <begin position="261"/>
        <end position="286"/>
    </location>
</feature>
<feature type="transmembrane region" description="Helical" evidence="1">
    <location>
        <begin position="166"/>
        <end position="189"/>
    </location>
</feature>
<sequence length="455" mass="48460">MAAGHSSFSFKSTFASMASYSKKPYVQRKRAYVAQALILFNAYGTTLSFGPYCEYYYNTNTLGHGGSTQLVSLLQISLGIAAHILALFTAPLPIGSLFMHSKYWKASLVIATVIAIASALLPVWCQHWWQLLLVRVAQGLSLGALATLGILCTATHYRNNIPLASLVGAASAGLGSCVYTVVAYINLQWVVVGAYGDSQRPWAALKKAYYTNSGICAGTLAIAALLLCRNEEWVKGMKTSGPAHSTSTDDIKLPFKKKGTAVFIVGLCLVFFGLFVWPTYSVLILSNAQNHMFPTIPMWQLIFSYAAAALFSALSTTVFARRRLGAVNMIIGASLLAGCAHLNVGYMPFELVAWINNIAFGACLGVIMSLYVRASSSFLMRPWGSKALIKLTGTLALLGVAGASGVVVVAVMIEGGTKEGVQLPLTVSGSCMMAGAALIGVGRWMRSGGKSRVAI</sequence>
<reference evidence="2" key="1">
    <citation type="journal article" date="2020" name="Stud. Mycol.">
        <title>101 Dothideomycetes genomes: a test case for predicting lifestyles and emergence of pathogens.</title>
        <authorList>
            <person name="Haridas S."/>
            <person name="Albert R."/>
            <person name="Binder M."/>
            <person name="Bloem J."/>
            <person name="Labutti K."/>
            <person name="Salamov A."/>
            <person name="Andreopoulos B."/>
            <person name="Baker S."/>
            <person name="Barry K."/>
            <person name="Bills G."/>
            <person name="Bluhm B."/>
            <person name="Cannon C."/>
            <person name="Castanera R."/>
            <person name="Culley D."/>
            <person name="Daum C."/>
            <person name="Ezra D."/>
            <person name="Gonzalez J."/>
            <person name="Henrissat B."/>
            <person name="Kuo A."/>
            <person name="Liang C."/>
            <person name="Lipzen A."/>
            <person name="Lutzoni F."/>
            <person name="Magnuson J."/>
            <person name="Mondo S."/>
            <person name="Nolan M."/>
            <person name="Ohm R."/>
            <person name="Pangilinan J."/>
            <person name="Park H.-J."/>
            <person name="Ramirez L."/>
            <person name="Alfaro M."/>
            <person name="Sun H."/>
            <person name="Tritt A."/>
            <person name="Yoshinaga Y."/>
            <person name="Zwiers L.-H."/>
            <person name="Turgeon B."/>
            <person name="Goodwin S."/>
            <person name="Spatafora J."/>
            <person name="Crous P."/>
            <person name="Grigoriev I."/>
        </authorList>
    </citation>
    <scope>NUCLEOTIDE SEQUENCE</scope>
    <source>
        <strain evidence="2">CBS 122681</strain>
    </source>
</reference>
<dbReference type="OrthoDB" id="3797192at2759"/>
<feature type="transmembrane region" description="Helical" evidence="1">
    <location>
        <begin position="31"/>
        <end position="52"/>
    </location>
</feature>
<keyword evidence="1" id="KW-0472">Membrane</keyword>
<feature type="transmembrane region" description="Helical" evidence="1">
    <location>
        <begin position="106"/>
        <end position="124"/>
    </location>
</feature>
<feature type="transmembrane region" description="Helical" evidence="1">
    <location>
        <begin position="425"/>
        <end position="445"/>
    </location>
</feature>
<feature type="transmembrane region" description="Helical" evidence="1">
    <location>
        <begin position="352"/>
        <end position="372"/>
    </location>
</feature>
<protein>
    <submittedName>
        <fullName evidence="2">MFS general substrate transporter</fullName>
    </submittedName>
</protein>
<evidence type="ECO:0000256" key="1">
    <source>
        <dbReference type="SAM" id="Phobius"/>
    </source>
</evidence>
<evidence type="ECO:0000313" key="2">
    <source>
        <dbReference type="EMBL" id="KAF2654915.1"/>
    </source>
</evidence>
<dbReference type="EMBL" id="MU004356">
    <property type="protein sequence ID" value="KAF2654915.1"/>
    <property type="molecule type" value="Genomic_DNA"/>
</dbReference>
<dbReference type="InterPro" id="IPR036259">
    <property type="entry name" value="MFS_trans_sf"/>
</dbReference>
<feature type="transmembrane region" description="Helical" evidence="1">
    <location>
        <begin position="326"/>
        <end position="346"/>
    </location>
</feature>